<dbReference type="Proteomes" id="UP000032180">
    <property type="component" value="Chromosome 4"/>
</dbReference>
<feature type="compositionally biased region" description="Polar residues" evidence="1">
    <location>
        <begin position="66"/>
        <end position="86"/>
    </location>
</feature>
<evidence type="ECO:0008006" key="5">
    <source>
        <dbReference type="Google" id="ProtNLM"/>
    </source>
</evidence>
<dbReference type="Gramene" id="LPERR04G12170.1">
    <property type="protein sequence ID" value="LPERR04G12170.1"/>
    <property type="gene ID" value="LPERR04G12170"/>
</dbReference>
<evidence type="ECO:0000313" key="4">
    <source>
        <dbReference type="Proteomes" id="UP000032180"/>
    </source>
</evidence>
<dbReference type="HOGENOM" id="CLU_141255_0_0_1"/>
<reference evidence="4" key="2">
    <citation type="submission" date="2013-12" db="EMBL/GenBank/DDBJ databases">
        <authorList>
            <person name="Yu Y."/>
            <person name="Lee S."/>
            <person name="de Baynast K."/>
            <person name="Wissotski M."/>
            <person name="Liu L."/>
            <person name="Talag J."/>
            <person name="Goicoechea J."/>
            <person name="Angelova A."/>
            <person name="Jetty R."/>
            <person name="Kudrna D."/>
            <person name="Golser W."/>
            <person name="Rivera L."/>
            <person name="Zhang J."/>
            <person name="Wing R."/>
        </authorList>
    </citation>
    <scope>NUCLEOTIDE SEQUENCE</scope>
</reference>
<name>A0A0D9W605_9ORYZ</name>
<evidence type="ECO:0000256" key="1">
    <source>
        <dbReference type="SAM" id="MobiDB-lite"/>
    </source>
</evidence>
<proteinExistence type="predicted"/>
<keyword evidence="4" id="KW-1185">Reference proteome</keyword>
<accession>A0A0D9W605</accession>
<feature type="region of interest" description="Disordered" evidence="1">
    <location>
        <begin position="66"/>
        <end position="149"/>
    </location>
</feature>
<dbReference type="AlphaFoldDB" id="A0A0D9W605"/>
<reference evidence="3 4" key="1">
    <citation type="submission" date="2012-08" db="EMBL/GenBank/DDBJ databases">
        <title>Oryza genome evolution.</title>
        <authorList>
            <person name="Wing R.A."/>
        </authorList>
    </citation>
    <scope>NUCLEOTIDE SEQUENCE</scope>
</reference>
<dbReference type="EnsemblPlants" id="LPERR04G12170.1">
    <property type="protein sequence ID" value="LPERR04G12170.1"/>
    <property type="gene ID" value="LPERR04G12170"/>
</dbReference>
<dbReference type="eggNOG" id="ENOG502R65E">
    <property type="taxonomic scope" value="Eukaryota"/>
</dbReference>
<sequence length="149" mass="16361">MGRSRRTSTAANVLVVALLIISLLMPLHLPVAYARHVAVLKSTDSSSNSGINIRSGDVNVFTFTKEQTSASGAEQRSTTDANNSGENPGRRRLTAGGRTVEMRTSASATKHHRGNEINRIYEMLKRDYSSRARRRSPINNGEPLQEELP</sequence>
<keyword evidence="2" id="KW-0732">Signal</keyword>
<feature type="chain" id="PRO_5002348760" description="DUF4408 domain-containing protein" evidence="2">
    <location>
        <begin position="35"/>
        <end position="149"/>
    </location>
</feature>
<feature type="signal peptide" evidence="2">
    <location>
        <begin position="1"/>
        <end position="34"/>
    </location>
</feature>
<organism evidence="3 4">
    <name type="scientific">Leersia perrieri</name>
    <dbReference type="NCBI Taxonomy" id="77586"/>
    <lineage>
        <taxon>Eukaryota</taxon>
        <taxon>Viridiplantae</taxon>
        <taxon>Streptophyta</taxon>
        <taxon>Embryophyta</taxon>
        <taxon>Tracheophyta</taxon>
        <taxon>Spermatophyta</taxon>
        <taxon>Magnoliopsida</taxon>
        <taxon>Liliopsida</taxon>
        <taxon>Poales</taxon>
        <taxon>Poaceae</taxon>
        <taxon>BOP clade</taxon>
        <taxon>Oryzoideae</taxon>
        <taxon>Oryzeae</taxon>
        <taxon>Oryzinae</taxon>
        <taxon>Leersia</taxon>
    </lineage>
</organism>
<reference evidence="3" key="3">
    <citation type="submission" date="2015-04" db="UniProtKB">
        <authorList>
            <consortium name="EnsemblPlants"/>
        </authorList>
    </citation>
    <scope>IDENTIFICATION</scope>
</reference>
<protein>
    <recommendedName>
        <fullName evidence="5">DUF4408 domain-containing protein</fullName>
    </recommendedName>
</protein>
<evidence type="ECO:0000313" key="3">
    <source>
        <dbReference type="EnsemblPlants" id="LPERR04G12170.1"/>
    </source>
</evidence>
<evidence type="ECO:0000256" key="2">
    <source>
        <dbReference type="SAM" id="SignalP"/>
    </source>
</evidence>